<dbReference type="Proteomes" id="UP000249748">
    <property type="component" value="Unassembled WGS sequence"/>
</dbReference>
<keyword evidence="2" id="KW-1185">Reference proteome</keyword>
<dbReference type="EMBL" id="KZ824588">
    <property type="protein sequence ID" value="RAK83531.1"/>
    <property type="molecule type" value="Genomic_DNA"/>
</dbReference>
<gene>
    <name evidence="1" type="ORF">BO79DRAFT_67868</name>
</gene>
<reference evidence="1" key="1">
    <citation type="submission" date="2018-02" db="EMBL/GenBank/DDBJ databases">
        <title>The genomes of Aspergillus section Nigri reveals drivers in fungal speciation.</title>
        <authorList>
            <consortium name="DOE Joint Genome Institute"/>
            <person name="Vesth T.C."/>
            <person name="Nybo J."/>
            <person name="Theobald S."/>
            <person name="Brandl J."/>
            <person name="Frisvad J.C."/>
            <person name="Nielsen K.F."/>
            <person name="Lyhne E.K."/>
            <person name="Kogle M.E."/>
            <person name="Kuo A."/>
            <person name="Riley R."/>
            <person name="Clum A."/>
            <person name="Nolan M."/>
            <person name="Lipzen A."/>
            <person name="Salamov A."/>
            <person name="Henrissat B."/>
            <person name="Wiebenga A."/>
            <person name="De vries R.P."/>
            <person name="Grigoriev I.V."/>
            <person name="Mortensen U.H."/>
            <person name="Andersen M.R."/>
            <person name="Baker S.E."/>
        </authorList>
    </citation>
    <scope>NUCLEOTIDE SEQUENCE</scope>
    <source>
        <strain evidence="1">CBS 115574</strain>
    </source>
</reference>
<evidence type="ECO:0000313" key="1">
    <source>
        <dbReference type="EMBL" id="RAK83531.1"/>
    </source>
</evidence>
<accession>A0ACD1I190</accession>
<name>A0ACD1I190_9EURO</name>
<proteinExistence type="predicted"/>
<evidence type="ECO:0000313" key="2">
    <source>
        <dbReference type="Proteomes" id="UP000249748"/>
    </source>
</evidence>
<organism evidence="1 2">
    <name type="scientific">Aspergillus costaricaensis CBS 115574</name>
    <dbReference type="NCBI Taxonomy" id="1448317"/>
    <lineage>
        <taxon>Eukaryota</taxon>
        <taxon>Fungi</taxon>
        <taxon>Dikarya</taxon>
        <taxon>Ascomycota</taxon>
        <taxon>Pezizomycotina</taxon>
        <taxon>Eurotiomycetes</taxon>
        <taxon>Eurotiomycetidae</taxon>
        <taxon>Eurotiales</taxon>
        <taxon>Aspergillaceae</taxon>
        <taxon>Aspergillus</taxon>
        <taxon>Aspergillus subgen. Circumdati</taxon>
    </lineage>
</organism>
<sequence length="120" mass="13931">MGRSMHISLIWLFSFTLSISLNFLLPHSRLLLNLLFLLSSDIYIPRICDKPIWQLNLHPLHFQSSPCLGQCATTVHSYHHHLFIFKKRGDLPLQFSTLLSPPCSLAPTLRDLVRVFFLLY</sequence>
<protein>
    <submittedName>
        <fullName evidence="1">Uncharacterized protein</fullName>
    </submittedName>
</protein>